<dbReference type="SUPFAM" id="SSF52743">
    <property type="entry name" value="Subtilisin-like"/>
    <property type="match status" value="1"/>
</dbReference>
<dbReference type="FunFam" id="3.40.50.200:FF:000014">
    <property type="entry name" value="Proteinase K"/>
    <property type="match status" value="1"/>
</dbReference>
<dbReference type="SUPFAM" id="SSF54897">
    <property type="entry name" value="Protease propeptides/inhibitors"/>
    <property type="match status" value="1"/>
</dbReference>
<organism evidence="11 12">
    <name type="scientific">Curvularia kusanoi</name>
    <name type="common">Cochliobolus kusanoi</name>
    <dbReference type="NCBI Taxonomy" id="90978"/>
    <lineage>
        <taxon>Eukaryota</taxon>
        <taxon>Fungi</taxon>
        <taxon>Dikarya</taxon>
        <taxon>Ascomycota</taxon>
        <taxon>Pezizomycotina</taxon>
        <taxon>Dothideomycetes</taxon>
        <taxon>Pleosporomycetidae</taxon>
        <taxon>Pleosporales</taxon>
        <taxon>Pleosporineae</taxon>
        <taxon>Pleosporaceae</taxon>
        <taxon>Curvularia</taxon>
    </lineage>
</organism>
<feature type="active site" description="Charge relay system" evidence="6">
    <location>
        <position position="183"/>
    </location>
</feature>
<dbReference type="EMBL" id="SWKU01000003">
    <property type="protein sequence ID" value="KAF3008395.1"/>
    <property type="molecule type" value="Genomic_DNA"/>
</dbReference>
<evidence type="ECO:0000313" key="12">
    <source>
        <dbReference type="Proteomes" id="UP000801428"/>
    </source>
</evidence>
<dbReference type="CDD" id="cd04077">
    <property type="entry name" value="Peptidases_S8_PCSK9_ProteinaseK_like"/>
    <property type="match status" value="1"/>
</dbReference>
<dbReference type="PROSITE" id="PS51892">
    <property type="entry name" value="SUBTILASE"/>
    <property type="match status" value="1"/>
</dbReference>
<dbReference type="InterPro" id="IPR015500">
    <property type="entry name" value="Peptidase_S8_subtilisin-rel"/>
</dbReference>
<dbReference type="InterPro" id="IPR010259">
    <property type="entry name" value="S8pro/Inhibitor_I9"/>
</dbReference>
<dbReference type="AlphaFoldDB" id="A0A9P4WBS1"/>
<dbReference type="PROSITE" id="PS00136">
    <property type="entry name" value="SUBTILASE_ASP"/>
    <property type="match status" value="1"/>
</dbReference>
<dbReference type="InterPro" id="IPR000209">
    <property type="entry name" value="Peptidase_S8/S53_dom"/>
</dbReference>
<dbReference type="GO" id="GO:0006508">
    <property type="term" value="P:proteolysis"/>
    <property type="evidence" value="ECO:0007669"/>
    <property type="project" value="UniProtKB-KW"/>
</dbReference>
<keyword evidence="5 6" id="KW-0720">Serine protease</keyword>
<feature type="chain" id="PRO_5040459672" evidence="8">
    <location>
        <begin position="17"/>
        <end position="394"/>
    </location>
</feature>
<keyword evidence="12" id="KW-1185">Reference proteome</keyword>
<dbReference type="InterPro" id="IPR023828">
    <property type="entry name" value="Peptidase_S8_Ser-AS"/>
</dbReference>
<evidence type="ECO:0000313" key="11">
    <source>
        <dbReference type="EMBL" id="KAF3008395.1"/>
    </source>
</evidence>
<dbReference type="PROSITE" id="PS00138">
    <property type="entry name" value="SUBTILASE_SER"/>
    <property type="match status" value="1"/>
</dbReference>
<dbReference type="InterPro" id="IPR037045">
    <property type="entry name" value="S8pro/Inhibitor_I9_sf"/>
</dbReference>
<evidence type="ECO:0000256" key="8">
    <source>
        <dbReference type="SAM" id="SignalP"/>
    </source>
</evidence>
<dbReference type="PANTHER" id="PTHR43806">
    <property type="entry name" value="PEPTIDASE S8"/>
    <property type="match status" value="1"/>
</dbReference>
<keyword evidence="2 6" id="KW-0645">Protease</keyword>
<feature type="domain" description="Inhibitor I9" evidence="10">
    <location>
        <begin position="53"/>
        <end position="95"/>
    </location>
</feature>
<dbReference type="InterPro" id="IPR034193">
    <property type="entry name" value="PCSK9_ProteinaseK-like"/>
</dbReference>
<dbReference type="Gene3D" id="3.40.50.200">
    <property type="entry name" value="Peptidase S8/S53 domain"/>
    <property type="match status" value="1"/>
</dbReference>
<dbReference type="InterPro" id="IPR022398">
    <property type="entry name" value="Peptidase_S8_His-AS"/>
</dbReference>
<dbReference type="Pfam" id="PF00082">
    <property type="entry name" value="Peptidase_S8"/>
    <property type="match status" value="1"/>
</dbReference>
<comment type="similarity">
    <text evidence="1 6 7">Belongs to the peptidase S8 family.</text>
</comment>
<evidence type="ECO:0000256" key="2">
    <source>
        <dbReference type="ARBA" id="ARBA00022670"/>
    </source>
</evidence>
<dbReference type="Proteomes" id="UP000801428">
    <property type="component" value="Unassembled WGS sequence"/>
</dbReference>
<feature type="active site" description="Charge relay system" evidence="6">
    <location>
        <position position="151"/>
    </location>
</feature>
<sequence>MKLLLVLLLWAATAIAVPPVRVPKVGTPIPGKYIVKLSRRNFTETLKNTRKFLKKDPTHVYQTGDFAGFAADLDDDAVKQLRRQPNVDYIEQDAVAGTTLEESLNHFEKRAFVTQSSSTWGLARLSHKLTGSSSYTYDDSGGSNTCVYIIDTGIDAAHPDFEGRATFLTNLAGDNLNTDGNGHGTHCAGTIGSKTYGVSKKARLFGVKVLDSSGAGANSAVIAGLNFILTDSSTRSGCRNGFIVSMSLGGAASAAVNSAVADVTAAGIFVAVAAGNSAQDASTFSPASEPSVFTVGATNSTDGFAYFSNYGSTVDLLAPGVDVVSLWPNSSINTLSGTSMAAPHVAGLAAYILSYEGRKTRLTDRLTALSTKGAISNLPAGTRNCLAFNGNPTG</sequence>
<keyword evidence="3 8" id="KW-0732">Signal</keyword>
<dbReference type="InterPro" id="IPR023827">
    <property type="entry name" value="Peptidase_S8_Asp-AS"/>
</dbReference>
<accession>A0A9P4WBS1</accession>
<proteinExistence type="inferred from homology"/>
<reference evidence="11" key="1">
    <citation type="submission" date="2019-04" db="EMBL/GenBank/DDBJ databases">
        <title>Sequencing of skin fungus with MAO and IRED activity.</title>
        <authorList>
            <person name="Marsaioli A.J."/>
            <person name="Bonatto J.M.C."/>
            <person name="Reis Junior O."/>
        </authorList>
    </citation>
    <scope>NUCLEOTIDE SEQUENCE</scope>
    <source>
        <strain evidence="11">30M1</strain>
    </source>
</reference>
<gene>
    <name evidence="11" type="primary">SUB7_1</name>
    <name evidence="11" type="ORF">E8E13_000725</name>
</gene>
<dbReference type="InterPro" id="IPR050131">
    <property type="entry name" value="Peptidase_S8_subtilisin-like"/>
</dbReference>
<evidence type="ECO:0000256" key="6">
    <source>
        <dbReference type="PROSITE-ProRule" id="PRU01240"/>
    </source>
</evidence>
<evidence type="ECO:0000256" key="7">
    <source>
        <dbReference type="RuleBase" id="RU003355"/>
    </source>
</evidence>
<evidence type="ECO:0000256" key="3">
    <source>
        <dbReference type="ARBA" id="ARBA00022729"/>
    </source>
</evidence>
<protein>
    <submittedName>
        <fullName evidence="11">Subtilisin-like serine protease</fullName>
    </submittedName>
</protein>
<keyword evidence="4 6" id="KW-0378">Hydrolase</keyword>
<evidence type="ECO:0000256" key="4">
    <source>
        <dbReference type="ARBA" id="ARBA00022801"/>
    </source>
</evidence>
<feature type="domain" description="Peptidase S8/S53" evidence="9">
    <location>
        <begin position="142"/>
        <end position="360"/>
    </location>
</feature>
<dbReference type="InterPro" id="IPR036852">
    <property type="entry name" value="Peptidase_S8/S53_dom_sf"/>
</dbReference>
<name>A0A9P4WBS1_CURKU</name>
<evidence type="ECO:0000256" key="5">
    <source>
        <dbReference type="ARBA" id="ARBA00022825"/>
    </source>
</evidence>
<dbReference type="PANTHER" id="PTHR43806:SF58">
    <property type="entry name" value="ALKALINE PROTEASE 1-RELATED"/>
    <property type="match status" value="1"/>
</dbReference>
<dbReference type="GO" id="GO:0005576">
    <property type="term" value="C:extracellular region"/>
    <property type="evidence" value="ECO:0007669"/>
    <property type="project" value="UniProtKB-ARBA"/>
</dbReference>
<comment type="caution">
    <text evidence="11">The sequence shown here is derived from an EMBL/GenBank/DDBJ whole genome shotgun (WGS) entry which is preliminary data.</text>
</comment>
<dbReference type="Pfam" id="PF05922">
    <property type="entry name" value="Inhibitor_I9"/>
    <property type="match status" value="1"/>
</dbReference>
<feature type="signal peptide" evidence="8">
    <location>
        <begin position="1"/>
        <end position="16"/>
    </location>
</feature>
<dbReference type="OrthoDB" id="206201at2759"/>
<evidence type="ECO:0000256" key="1">
    <source>
        <dbReference type="ARBA" id="ARBA00011073"/>
    </source>
</evidence>
<dbReference type="PRINTS" id="PR00723">
    <property type="entry name" value="SUBTILISIN"/>
</dbReference>
<feature type="active site" description="Charge relay system" evidence="6">
    <location>
        <position position="339"/>
    </location>
</feature>
<dbReference type="PROSITE" id="PS00137">
    <property type="entry name" value="SUBTILASE_HIS"/>
    <property type="match status" value="1"/>
</dbReference>
<dbReference type="GO" id="GO:0004252">
    <property type="term" value="F:serine-type endopeptidase activity"/>
    <property type="evidence" value="ECO:0007669"/>
    <property type="project" value="UniProtKB-UniRule"/>
</dbReference>
<dbReference type="Gene3D" id="3.30.70.80">
    <property type="entry name" value="Peptidase S8 propeptide/proteinase inhibitor I9"/>
    <property type="match status" value="1"/>
</dbReference>
<evidence type="ECO:0000259" key="10">
    <source>
        <dbReference type="Pfam" id="PF05922"/>
    </source>
</evidence>
<evidence type="ECO:0000259" key="9">
    <source>
        <dbReference type="Pfam" id="PF00082"/>
    </source>
</evidence>